<accession>A0A5P1FBM7</accession>
<feature type="domain" description="C2H2-type" evidence="8">
    <location>
        <begin position="264"/>
        <end position="288"/>
    </location>
</feature>
<feature type="domain" description="U1-type" evidence="9">
    <location>
        <begin position="138"/>
        <end position="172"/>
    </location>
</feature>
<dbReference type="Gramene" id="ONK75778">
    <property type="protein sequence ID" value="ONK75778"/>
    <property type="gene ID" value="A4U43_C03F20450"/>
</dbReference>
<feature type="compositionally biased region" description="Basic and acidic residues" evidence="7">
    <location>
        <begin position="317"/>
        <end position="330"/>
    </location>
</feature>
<keyword evidence="11" id="KW-1185">Reference proteome</keyword>
<evidence type="ECO:0000313" key="11">
    <source>
        <dbReference type="Proteomes" id="UP000243459"/>
    </source>
</evidence>
<keyword evidence="5" id="KW-0862">Zinc</keyword>
<evidence type="ECO:0000256" key="4">
    <source>
        <dbReference type="ARBA" id="ARBA00022771"/>
    </source>
</evidence>
<evidence type="ECO:0000256" key="7">
    <source>
        <dbReference type="SAM" id="MobiDB-lite"/>
    </source>
</evidence>
<dbReference type="GO" id="GO:0003676">
    <property type="term" value="F:nucleic acid binding"/>
    <property type="evidence" value="ECO:0007669"/>
    <property type="project" value="InterPro"/>
</dbReference>
<evidence type="ECO:0000259" key="8">
    <source>
        <dbReference type="SMART" id="SM00355"/>
    </source>
</evidence>
<evidence type="ECO:0008006" key="12">
    <source>
        <dbReference type="Google" id="ProtNLM"/>
    </source>
</evidence>
<dbReference type="SUPFAM" id="SSF57667">
    <property type="entry name" value="beta-beta-alpha zinc fingers"/>
    <property type="match status" value="4"/>
</dbReference>
<protein>
    <recommendedName>
        <fullName evidence="12">Matrin-type domain-containing protein</fullName>
    </recommendedName>
</protein>
<dbReference type="GO" id="GO:0005634">
    <property type="term" value="C:nucleus"/>
    <property type="evidence" value="ECO:0007669"/>
    <property type="project" value="UniProtKB-SubCell"/>
</dbReference>
<feature type="region of interest" description="Disordered" evidence="7">
    <location>
        <begin position="296"/>
        <end position="330"/>
    </location>
</feature>
<evidence type="ECO:0000259" key="9">
    <source>
        <dbReference type="SMART" id="SM00451"/>
    </source>
</evidence>
<keyword evidence="2" id="KW-0479">Metal-binding</keyword>
<evidence type="ECO:0000256" key="6">
    <source>
        <dbReference type="ARBA" id="ARBA00023242"/>
    </source>
</evidence>
<comment type="subcellular location">
    <subcellularLocation>
        <location evidence="1">Nucleus</location>
    </subcellularLocation>
</comment>
<dbReference type="Pfam" id="PF12874">
    <property type="entry name" value="zf-met"/>
    <property type="match status" value="4"/>
</dbReference>
<dbReference type="PANTHER" id="PTHR46144:SF6">
    <property type="entry name" value="C2H2-TYPE DOMAIN-CONTAINING PROTEIN"/>
    <property type="match status" value="1"/>
</dbReference>
<feature type="domain" description="U1-type" evidence="9">
    <location>
        <begin position="344"/>
        <end position="378"/>
    </location>
</feature>
<dbReference type="InterPro" id="IPR051868">
    <property type="entry name" value="ZN346_ZMAT4"/>
</dbReference>
<dbReference type="InterPro" id="IPR036236">
    <property type="entry name" value="Znf_C2H2_sf"/>
</dbReference>
<dbReference type="EMBL" id="CM007383">
    <property type="protein sequence ID" value="ONK75778.1"/>
    <property type="molecule type" value="Genomic_DNA"/>
</dbReference>
<proteinExistence type="predicted"/>
<feature type="domain" description="C2H2-type" evidence="8">
    <location>
        <begin position="347"/>
        <end position="371"/>
    </location>
</feature>
<dbReference type="GO" id="GO:0008270">
    <property type="term" value="F:zinc ion binding"/>
    <property type="evidence" value="ECO:0007669"/>
    <property type="project" value="UniProtKB-KW"/>
</dbReference>
<reference evidence="11" key="1">
    <citation type="journal article" date="2017" name="Nat. Commun.">
        <title>The asparagus genome sheds light on the origin and evolution of a young Y chromosome.</title>
        <authorList>
            <person name="Harkess A."/>
            <person name="Zhou J."/>
            <person name="Xu C."/>
            <person name="Bowers J.E."/>
            <person name="Van der Hulst R."/>
            <person name="Ayyampalayam S."/>
            <person name="Mercati F."/>
            <person name="Riccardi P."/>
            <person name="McKain M.R."/>
            <person name="Kakrana A."/>
            <person name="Tang H."/>
            <person name="Ray J."/>
            <person name="Groenendijk J."/>
            <person name="Arikit S."/>
            <person name="Mathioni S.M."/>
            <person name="Nakano M."/>
            <person name="Shan H."/>
            <person name="Telgmann-Rauber A."/>
            <person name="Kanno A."/>
            <person name="Yue Z."/>
            <person name="Chen H."/>
            <person name="Li W."/>
            <person name="Chen Y."/>
            <person name="Xu X."/>
            <person name="Zhang Y."/>
            <person name="Luo S."/>
            <person name="Chen H."/>
            <person name="Gao J."/>
            <person name="Mao Z."/>
            <person name="Pires J.C."/>
            <person name="Luo M."/>
            <person name="Kudrna D."/>
            <person name="Wing R.A."/>
            <person name="Meyers B.C."/>
            <person name="Yi K."/>
            <person name="Kong H."/>
            <person name="Lavrijsen P."/>
            <person name="Sunseri F."/>
            <person name="Falavigna A."/>
            <person name="Ye Y."/>
            <person name="Leebens-Mack J.H."/>
            <person name="Chen G."/>
        </authorList>
    </citation>
    <scope>NUCLEOTIDE SEQUENCE [LARGE SCALE GENOMIC DNA]</scope>
    <source>
        <strain evidence="11">cv. DH0086</strain>
    </source>
</reference>
<sequence>MEFRDPGSYSAPPHLYNPPAAQQNPNLHQYHQSLIPQPSSYPQNPNPNPNPNPVHAKTPFYSRAPAAASPTWLLPPGFDRYPARTLLSARGAPSPITRTGFLMLAIPNRPPPLVETGTTAAELEAKRHKLIAGGAPPESVRICSVCNIVCNSDKVFALHLAGQMHAHKAFGIPLSASKLKVPAHVKALHSTIKPKVPNAARRPVSQGLITFVQSSYCDVCKVHCDTQEVLNSHKLGKKHMKNLQKLQQSLKPKPETQSLPTQPSYCDVCKVHCNTENVLSKHKLGRRHVKNLQKLQESLNPKPETDNNNNNTVNEPAKQDSASKVEEDLETKKQKVLSGGAAADAVRECTYCNVVCNSEVVYCFHVSGKKHIAAMKKHQEAQQQQQ</sequence>
<dbReference type="SMART" id="SM00355">
    <property type="entry name" value="ZnF_C2H2"/>
    <property type="match status" value="4"/>
</dbReference>
<dbReference type="InterPro" id="IPR003604">
    <property type="entry name" value="Matrin/U1-like-C_Znf_C2H2"/>
</dbReference>
<dbReference type="Gene3D" id="3.30.160.60">
    <property type="entry name" value="Classic Zinc Finger"/>
    <property type="match status" value="4"/>
</dbReference>
<keyword evidence="4" id="KW-0863">Zinc-finger</keyword>
<dbReference type="PANTHER" id="PTHR46144">
    <property type="entry name" value="ZINC FINGER PROTEIN 385B-LIKE"/>
    <property type="match status" value="1"/>
</dbReference>
<feature type="domain" description="C2H2-type" evidence="8">
    <location>
        <begin position="141"/>
        <end position="165"/>
    </location>
</feature>
<evidence type="ECO:0000256" key="5">
    <source>
        <dbReference type="ARBA" id="ARBA00022833"/>
    </source>
</evidence>
<evidence type="ECO:0000313" key="10">
    <source>
        <dbReference type="EMBL" id="ONK75778.1"/>
    </source>
</evidence>
<evidence type="ECO:0000256" key="1">
    <source>
        <dbReference type="ARBA" id="ARBA00004123"/>
    </source>
</evidence>
<feature type="compositionally biased region" description="Polar residues" evidence="7">
    <location>
        <begin position="20"/>
        <end position="35"/>
    </location>
</feature>
<dbReference type="InterPro" id="IPR013087">
    <property type="entry name" value="Znf_C2H2_type"/>
</dbReference>
<evidence type="ECO:0000256" key="3">
    <source>
        <dbReference type="ARBA" id="ARBA00022737"/>
    </source>
</evidence>
<dbReference type="AlphaFoldDB" id="A0A5P1FBM7"/>
<feature type="domain" description="U1-type" evidence="9">
    <location>
        <begin position="261"/>
        <end position="295"/>
    </location>
</feature>
<keyword evidence="6" id="KW-0539">Nucleus</keyword>
<feature type="region of interest" description="Disordered" evidence="7">
    <location>
        <begin position="1"/>
        <end position="59"/>
    </location>
</feature>
<dbReference type="SMART" id="SM00451">
    <property type="entry name" value="ZnF_U1"/>
    <property type="match status" value="4"/>
</dbReference>
<name>A0A5P1FBM7_ASPOF</name>
<organism evidence="10 11">
    <name type="scientific">Asparagus officinalis</name>
    <name type="common">Garden asparagus</name>
    <dbReference type="NCBI Taxonomy" id="4686"/>
    <lineage>
        <taxon>Eukaryota</taxon>
        <taxon>Viridiplantae</taxon>
        <taxon>Streptophyta</taxon>
        <taxon>Embryophyta</taxon>
        <taxon>Tracheophyta</taxon>
        <taxon>Spermatophyta</taxon>
        <taxon>Magnoliopsida</taxon>
        <taxon>Liliopsida</taxon>
        <taxon>Asparagales</taxon>
        <taxon>Asparagaceae</taxon>
        <taxon>Asparagoideae</taxon>
        <taxon>Asparagus</taxon>
    </lineage>
</organism>
<keyword evidence="3" id="KW-0677">Repeat</keyword>
<dbReference type="Proteomes" id="UP000243459">
    <property type="component" value="Chromosome 3"/>
</dbReference>
<feature type="domain" description="C2H2-type" evidence="8">
    <location>
        <begin position="215"/>
        <end position="239"/>
    </location>
</feature>
<feature type="domain" description="U1-type" evidence="9">
    <location>
        <begin position="212"/>
        <end position="246"/>
    </location>
</feature>
<evidence type="ECO:0000256" key="2">
    <source>
        <dbReference type="ARBA" id="ARBA00022723"/>
    </source>
</evidence>
<gene>
    <name evidence="10" type="ORF">A4U43_C03F20450</name>
</gene>